<dbReference type="RefSeq" id="WP_106777296.1">
    <property type="nucleotide sequence ID" value="NZ_JYGE01000007.1"/>
</dbReference>
<dbReference type="SUPFAM" id="SSF109998">
    <property type="entry name" value="Triger factor/SurA peptide-binding domain-like"/>
    <property type="match status" value="1"/>
</dbReference>
<feature type="signal peptide" evidence="3">
    <location>
        <begin position="1"/>
        <end position="17"/>
    </location>
</feature>
<feature type="chain" id="PRO_5039099166" evidence="3">
    <location>
        <begin position="18"/>
        <end position="358"/>
    </location>
</feature>
<dbReference type="PANTHER" id="PTHR47245:SF2">
    <property type="entry name" value="PEPTIDYL-PROLYL CIS-TRANS ISOMERASE HP_0175-RELATED"/>
    <property type="match status" value="1"/>
</dbReference>
<dbReference type="Proteomes" id="UP000241434">
    <property type="component" value="Unassembled WGS sequence"/>
</dbReference>
<reference evidence="5" key="1">
    <citation type="thesis" date="2015" institute="Rutgers" country="The State University of New Jersey, 14 College Farm Rd., New Brunswick, NJ, USA">
        <title>Ammonia toxicity in bacteria and its implications for treatment of and resource recovery from highly nitrogenous organic wastes.</title>
        <authorList>
            <person name="Luther A.K."/>
        </authorList>
    </citation>
    <scope>NUCLEOTIDE SEQUENCE</scope>
    <source>
        <strain evidence="5">RT-10B</strain>
    </source>
</reference>
<dbReference type="Pfam" id="PF13616">
    <property type="entry name" value="Rotamase_3"/>
    <property type="match status" value="1"/>
</dbReference>
<feature type="domain" description="PpiC" evidence="4">
    <location>
        <begin position="169"/>
        <end position="276"/>
    </location>
</feature>
<dbReference type="InterPro" id="IPR050245">
    <property type="entry name" value="PrsA_foldase"/>
</dbReference>
<dbReference type="OrthoDB" id="14196at2"/>
<dbReference type="EMBL" id="JYGE01000007">
    <property type="protein sequence ID" value="PSJ30806.1"/>
    <property type="molecule type" value="Genomic_DNA"/>
</dbReference>
<dbReference type="Gene3D" id="1.10.8.1040">
    <property type="match status" value="1"/>
</dbReference>
<dbReference type="PANTHER" id="PTHR47245">
    <property type="entry name" value="PEPTIDYLPROLYL ISOMERASE"/>
    <property type="match status" value="1"/>
</dbReference>
<keyword evidence="1" id="KW-0697">Rotamase</keyword>
<evidence type="ECO:0000313" key="6">
    <source>
        <dbReference type="Proteomes" id="UP000241434"/>
    </source>
</evidence>
<dbReference type="GO" id="GO:0003755">
    <property type="term" value="F:peptidyl-prolyl cis-trans isomerase activity"/>
    <property type="evidence" value="ECO:0007669"/>
    <property type="project" value="UniProtKB-KW"/>
</dbReference>
<evidence type="ECO:0000256" key="3">
    <source>
        <dbReference type="SAM" id="SignalP"/>
    </source>
</evidence>
<dbReference type="Pfam" id="PF13623">
    <property type="entry name" value="SurA_N_2"/>
    <property type="match status" value="1"/>
</dbReference>
<sequence length="358" mass="40738">MKKLLAILLACVVGVSAVGCTGNNAVATVDGKEITTKEFEEQLKFSKWITELQYGDDIWGTMKKQDPKYQETIKNQVMDSLVQSQIFLQYAEKNNIKPDQKQLEDFKAQNKKMFEDAKAKESFAKSGLDEKFMDNYAKQAATITGVVKFIEKKSTPDEKKLKKYYDENSEKIDASHILLVTTDEKTGKTYPDEKKAEIKKKADEVYEKAKSGEDFAKLAKEYSQDPGSKESGGSLGEFSKGSMVEEFEKVAFSMKEGEISQPVETQFGYHIIKVNKKIKLDYDKVKAEMKQELTQKNSQEMISKIQDTAKVEKFEDKIKEVPFGSTGAEKKDTNKAEEKKDTKKTEEKKDTKKIEEKK</sequence>
<dbReference type="Gene3D" id="3.10.50.40">
    <property type="match status" value="1"/>
</dbReference>
<organism evidence="5 6">
    <name type="scientific">Peptostreptococcus russellii</name>
    <dbReference type="NCBI Taxonomy" id="215200"/>
    <lineage>
        <taxon>Bacteria</taxon>
        <taxon>Bacillati</taxon>
        <taxon>Bacillota</taxon>
        <taxon>Clostridia</taxon>
        <taxon>Peptostreptococcales</taxon>
        <taxon>Peptostreptococcaceae</taxon>
        <taxon>Peptostreptococcus</taxon>
    </lineage>
</organism>
<accession>A0A2P7PYL1</accession>
<dbReference type="PROSITE" id="PS51257">
    <property type="entry name" value="PROKAR_LIPOPROTEIN"/>
    <property type="match status" value="1"/>
</dbReference>
<dbReference type="InterPro" id="IPR046357">
    <property type="entry name" value="PPIase_dom_sf"/>
</dbReference>
<dbReference type="AlphaFoldDB" id="A0A2P7PYL1"/>
<gene>
    <name evidence="5" type="ORF">UF10_08035</name>
</gene>
<proteinExistence type="predicted"/>
<dbReference type="InterPro" id="IPR023058">
    <property type="entry name" value="PPIase_PpiC_CS"/>
</dbReference>
<comment type="caution">
    <text evidence="5">The sequence shown here is derived from an EMBL/GenBank/DDBJ whole genome shotgun (WGS) entry which is preliminary data.</text>
</comment>
<dbReference type="InterPro" id="IPR000297">
    <property type="entry name" value="PPIase_PpiC"/>
</dbReference>
<evidence type="ECO:0000256" key="2">
    <source>
        <dbReference type="SAM" id="MobiDB-lite"/>
    </source>
</evidence>
<keyword evidence="3" id="KW-0732">Signal</keyword>
<evidence type="ECO:0000259" key="4">
    <source>
        <dbReference type="PROSITE" id="PS50198"/>
    </source>
</evidence>
<keyword evidence="1" id="KW-0413">Isomerase</keyword>
<feature type="region of interest" description="Disordered" evidence="2">
    <location>
        <begin position="217"/>
        <end position="238"/>
    </location>
</feature>
<dbReference type="SUPFAM" id="SSF54534">
    <property type="entry name" value="FKBP-like"/>
    <property type="match status" value="1"/>
</dbReference>
<dbReference type="InterPro" id="IPR027304">
    <property type="entry name" value="Trigger_fact/SurA_dom_sf"/>
</dbReference>
<keyword evidence="6" id="KW-1185">Reference proteome</keyword>
<feature type="compositionally biased region" description="Basic and acidic residues" evidence="2">
    <location>
        <begin position="328"/>
        <end position="358"/>
    </location>
</feature>
<dbReference type="PROSITE" id="PS50198">
    <property type="entry name" value="PPIC_PPIASE_2"/>
    <property type="match status" value="1"/>
</dbReference>
<protein>
    <submittedName>
        <fullName evidence="5">Foldase</fullName>
    </submittedName>
</protein>
<dbReference type="PROSITE" id="PS01096">
    <property type="entry name" value="PPIC_PPIASE_1"/>
    <property type="match status" value="1"/>
</dbReference>
<evidence type="ECO:0000256" key="1">
    <source>
        <dbReference type="PROSITE-ProRule" id="PRU00278"/>
    </source>
</evidence>
<evidence type="ECO:0000313" key="5">
    <source>
        <dbReference type="EMBL" id="PSJ30806.1"/>
    </source>
</evidence>
<name>A0A2P7PYL1_9FIRM</name>
<feature type="region of interest" description="Disordered" evidence="2">
    <location>
        <begin position="322"/>
        <end position="358"/>
    </location>
</feature>